<dbReference type="Pfam" id="PF03125">
    <property type="entry name" value="Sre"/>
    <property type="match status" value="1"/>
</dbReference>
<evidence type="ECO:0000256" key="3">
    <source>
        <dbReference type="SAM" id="Phobius"/>
    </source>
</evidence>
<dbReference type="AlphaFoldDB" id="A0AAN8GET6"/>
<keyword evidence="3" id="KW-0472">Membrane</keyword>
<name>A0AAN8GET6_TRICO</name>
<evidence type="ECO:0000313" key="5">
    <source>
        <dbReference type="Proteomes" id="UP001331761"/>
    </source>
</evidence>
<evidence type="ECO:0000256" key="1">
    <source>
        <dbReference type="ARBA" id="ARBA00006803"/>
    </source>
</evidence>
<dbReference type="EMBL" id="WIXE01001618">
    <property type="protein sequence ID" value="KAK5985523.1"/>
    <property type="molecule type" value="Genomic_DNA"/>
</dbReference>
<feature type="transmembrane region" description="Helical" evidence="3">
    <location>
        <begin position="127"/>
        <end position="148"/>
    </location>
</feature>
<feature type="region of interest" description="Disordered" evidence="2">
    <location>
        <begin position="1"/>
        <end position="20"/>
    </location>
</feature>
<evidence type="ECO:0000256" key="2">
    <source>
        <dbReference type="SAM" id="MobiDB-lite"/>
    </source>
</evidence>
<comment type="similarity">
    <text evidence="1">Belongs to the nematode receptor-like protein sre family.</text>
</comment>
<dbReference type="GO" id="GO:0016020">
    <property type="term" value="C:membrane"/>
    <property type="evidence" value="ECO:0007669"/>
    <property type="project" value="InterPro"/>
</dbReference>
<dbReference type="Proteomes" id="UP001331761">
    <property type="component" value="Unassembled WGS sequence"/>
</dbReference>
<feature type="transmembrane region" description="Helical" evidence="3">
    <location>
        <begin position="90"/>
        <end position="115"/>
    </location>
</feature>
<accession>A0AAN8GET6</accession>
<organism evidence="4 5">
    <name type="scientific">Trichostrongylus colubriformis</name>
    <name type="common">Black scour worm</name>
    <dbReference type="NCBI Taxonomy" id="6319"/>
    <lineage>
        <taxon>Eukaryota</taxon>
        <taxon>Metazoa</taxon>
        <taxon>Ecdysozoa</taxon>
        <taxon>Nematoda</taxon>
        <taxon>Chromadorea</taxon>
        <taxon>Rhabditida</taxon>
        <taxon>Rhabditina</taxon>
        <taxon>Rhabditomorpha</taxon>
        <taxon>Strongyloidea</taxon>
        <taxon>Trichostrongylidae</taxon>
        <taxon>Trichostrongylus</taxon>
    </lineage>
</organism>
<feature type="region of interest" description="Disordered" evidence="2">
    <location>
        <begin position="35"/>
        <end position="57"/>
    </location>
</feature>
<comment type="caution">
    <text evidence="4">The sequence shown here is derived from an EMBL/GenBank/DDBJ whole genome shotgun (WGS) entry which is preliminary data.</text>
</comment>
<proteinExistence type="inferred from homology"/>
<dbReference type="InterPro" id="IPR004151">
    <property type="entry name" value="7TM_GPCR_serpentine_rcpt_Sre"/>
</dbReference>
<dbReference type="GO" id="GO:0007606">
    <property type="term" value="P:sensory perception of chemical stimulus"/>
    <property type="evidence" value="ECO:0007669"/>
    <property type="project" value="InterPro"/>
</dbReference>
<protein>
    <submittedName>
        <fullName evidence="4">Uncharacterized protein</fullName>
    </submittedName>
</protein>
<gene>
    <name evidence="4" type="ORF">GCK32_010127</name>
</gene>
<keyword evidence="3" id="KW-1133">Transmembrane helix</keyword>
<reference evidence="4 5" key="1">
    <citation type="submission" date="2019-10" db="EMBL/GenBank/DDBJ databases">
        <title>Assembly and Annotation for the nematode Trichostrongylus colubriformis.</title>
        <authorList>
            <person name="Martin J."/>
        </authorList>
    </citation>
    <scope>NUCLEOTIDE SEQUENCE [LARGE SCALE GENOMIC DNA]</scope>
    <source>
        <strain evidence="4">G859</strain>
        <tissue evidence="4">Whole worm</tissue>
    </source>
</reference>
<keyword evidence="5" id="KW-1185">Reference proteome</keyword>
<sequence length="205" mass="23105">MGMRNLGVNTTTAPAEPSPKLERIRRQISETEKELNAAREATRKANRSIEKEREDNQGRKYSMDVRIGNVDLFLLFVSPRPFKLTSTETSLLFVAEFFAVCFAAVYIPFVIQVFGKTSLFHKNLVRLTQALILVFYPSMLSRIVLFLFELDILQKGGINAAVDNNNSIRRVRMLFTGAGSNCTDRILAMEPHLLGSIELVTCDIS</sequence>
<evidence type="ECO:0000313" key="4">
    <source>
        <dbReference type="EMBL" id="KAK5985523.1"/>
    </source>
</evidence>
<keyword evidence="3" id="KW-0812">Transmembrane</keyword>